<dbReference type="SUPFAM" id="SSF53597">
    <property type="entry name" value="Dihydrofolate reductase-like"/>
    <property type="match status" value="1"/>
</dbReference>
<dbReference type="GO" id="GO:0009231">
    <property type="term" value="P:riboflavin biosynthetic process"/>
    <property type="evidence" value="ECO:0007669"/>
    <property type="project" value="InterPro"/>
</dbReference>
<dbReference type="InterPro" id="IPR024072">
    <property type="entry name" value="DHFR-like_dom_sf"/>
</dbReference>
<dbReference type="EMBL" id="QMFY01000007">
    <property type="protein sequence ID" value="RAW00389.1"/>
    <property type="molecule type" value="Genomic_DNA"/>
</dbReference>
<sequence>MRKIIVISMISLDGIIQSPGSPEEDTSGDFKHGGWVAPFSDGEGNKLFSKLMAPADVLLGRKTFDIWENYWPQHENIWPGINDVTKFVVSKTKKKSSWKNTMFLQTIGDIKKLRHAKGADIQVWGSSELIQALLEHDLVDQLWLILYPITLGHGKKLFTSGSIPASFRLHESIVTTTGVIAAHYIRAGQVKTGTAGK</sequence>
<dbReference type="OrthoDB" id="195113at2"/>
<dbReference type="Gene3D" id="3.40.430.10">
    <property type="entry name" value="Dihydrofolate Reductase, subunit A"/>
    <property type="match status" value="1"/>
</dbReference>
<reference evidence="2 3" key="1">
    <citation type="submission" date="2018-06" db="EMBL/GenBank/DDBJ databases">
        <title>Chryseolinea flavus sp. nov., a member of the phylum Bacteroidetes isolated from soil.</title>
        <authorList>
            <person name="Li Y."/>
            <person name="Wang J."/>
        </authorList>
    </citation>
    <scope>NUCLEOTIDE SEQUENCE [LARGE SCALE GENOMIC DNA]</scope>
    <source>
        <strain evidence="2 3">SDU1-6</strain>
    </source>
</reference>
<keyword evidence="3" id="KW-1185">Reference proteome</keyword>
<proteinExistence type="predicted"/>
<gene>
    <name evidence="2" type="ORF">DQQ10_15165</name>
</gene>
<accession>A0A364Y113</accession>
<dbReference type="AlphaFoldDB" id="A0A364Y113"/>
<dbReference type="GO" id="GO:0008703">
    <property type="term" value="F:5-amino-6-(5-phosphoribosylamino)uracil reductase activity"/>
    <property type="evidence" value="ECO:0007669"/>
    <property type="project" value="InterPro"/>
</dbReference>
<dbReference type="RefSeq" id="WP_112747731.1">
    <property type="nucleotide sequence ID" value="NZ_QMFY01000007.1"/>
</dbReference>
<evidence type="ECO:0000259" key="1">
    <source>
        <dbReference type="Pfam" id="PF01872"/>
    </source>
</evidence>
<feature type="domain" description="Bacterial bifunctional deaminase-reductase C-terminal" evidence="1">
    <location>
        <begin position="2"/>
        <end position="180"/>
    </location>
</feature>
<dbReference type="PANTHER" id="PTHR38011:SF2">
    <property type="entry name" value="BIFUNCTIONAL DEAMINASE-REDUCTASE DOMAIN PROTEIN"/>
    <property type="match status" value="1"/>
</dbReference>
<dbReference type="Pfam" id="PF01872">
    <property type="entry name" value="RibD_C"/>
    <property type="match status" value="1"/>
</dbReference>
<evidence type="ECO:0000313" key="3">
    <source>
        <dbReference type="Proteomes" id="UP000251889"/>
    </source>
</evidence>
<organism evidence="2 3">
    <name type="scientific">Pseudochryseolinea flava</name>
    <dbReference type="NCBI Taxonomy" id="2059302"/>
    <lineage>
        <taxon>Bacteria</taxon>
        <taxon>Pseudomonadati</taxon>
        <taxon>Bacteroidota</taxon>
        <taxon>Cytophagia</taxon>
        <taxon>Cytophagales</taxon>
        <taxon>Fulvivirgaceae</taxon>
        <taxon>Pseudochryseolinea</taxon>
    </lineage>
</organism>
<name>A0A364Y113_9BACT</name>
<dbReference type="InterPro" id="IPR050765">
    <property type="entry name" value="Riboflavin_Biosynth_HTPR"/>
</dbReference>
<dbReference type="InterPro" id="IPR002734">
    <property type="entry name" value="RibDG_C"/>
</dbReference>
<dbReference type="PANTHER" id="PTHR38011">
    <property type="entry name" value="DIHYDROFOLATE REDUCTASE FAMILY PROTEIN (AFU_ORTHOLOGUE AFUA_8G06820)"/>
    <property type="match status" value="1"/>
</dbReference>
<evidence type="ECO:0000313" key="2">
    <source>
        <dbReference type="EMBL" id="RAW00389.1"/>
    </source>
</evidence>
<dbReference type="Proteomes" id="UP000251889">
    <property type="component" value="Unassembled WGS sequence"/>
</dbReference>
<comment type="caution">
    <text evidence="2">The sequence shown here is derived from an EMBL/GenBank/DDBJ whole genome shotgun (WGS) entry which is preliminary data.</text>
</comment>
<protein>
    <submittedName>
        <fullName evidence="2">Dihydrofolate reductase</fullName>
    </submittedName>
</protein>